<keyword evidence="7" id="KW-1185">Reference proteome</keyword>
<dbReference type="PIRSF" id="PIRSF000862">
    <property type="entry name" value="Steryl_ester_lip"/>
    <property type="match status" value="1"/>
</dbReference>
<evidence type="ECO:0000256" key="2">
    <source>
        <dbReference type="PIRNR" id="PIRNR000862"/>
    </source>
</evidence>
<accession>A0A164YQ62</accession>
<dbReference type="PANTHER" id="PTHR11005">
    <property type="entry name" value="LYSOSOMAL ACID LIPASE-RELATED"/>
    <property type="match status" value="1"/>
</dbReference>
<dbReference type="GO" id="GO:0016042">
    <property type="term" value="P:lipid catabolic process"/>
    <property type="evidence" value="ECO:0007669"/>
    <property type="project" value="UniProtKB-KW"/>
</dbReference>
<keyword evidence="2" id="KW-0443">Lipid metabolism</keyword>
<dbReference type="InterPro" id="IPR006693">
    <property type="entry name" value="AB_hydrolase_lipase"/>
</dbReference>
<protein>
    <recommendedName>
        <fullName evidence="2">Lipase</fullName>
    </recommendedName>
</protein>
<dbReference type="Gene3D" id="3.40.50.1820">
    <property type="entry name" value="alpha/beta hydrolase"/>
    <property type="match status" value="1"/>
</dbReference>
<proteinExistence type="inferred from homology"/>
<evidence type="ECO:0000259" key="5">
    <source>
        <dbReference type="Pfam" id="PF04083"/>
    </source>
</evidence>
<dbReference type="InterPro" id="IPR029058">
    <property type="entry name" value="AB_hydrolase_fold"/>
</dbReference>
<comment type="caution">
    <text evidence="6">The sequence shown here is derived from an EMBL/GenBank/DDBJ whole genome shotgun (WGS) entry which is preliminary data.</text>
</comment>
<sequence>MLPSRLRCWWFALLTIGSSKAIYSSAESHHDYVLSRGLLEKWRTKTKNGVTLFDRLPRNVERSYTPPQVIEHRGFPVEVHHVTTEDGYILELHRIPSRTPRKVVFLQHGVLQSSGTWLVNPSSRSLAFLLAELSYDVWLGNFRGNRYSRKHTTLTPDEAEFWKFSWDEIGNYDIPSMMNYILTETGQSKLSYIGHSLGCGVALAPLSSFAYITTDFFRVWAPFTDRIEDALKLIGVHGWLDSEGFGNRFFELVCEQTYIQAQSCRNWFRSVVGPSENLDPAMIPLFNVNFLRGTSVSVIAQFAQNYNAGNVFQAYDFGRRGNLLRYGSVKPLEYDLAKITAPVYVFSGGSDHLVTPLDVDWLLSKLKNLNGSNRISDYSHLDFVWGIDVKEKLYEKVIALLPPP</sequence>
<dbReference type="Proteomes" id="UP000076858">
    <property type="component" value="Unassembled WGS sequence"/>
</dbReference>
<organism evidence="6 7">
    <name type="scientific">Daphnia magna</name>
    <dbReference type="NCBI Taxonomy" id="35525"/>
    <lineage>
        <taxon>Eukaryota</taxon>
        <taxon>Metazoa</taxon>
        <taxon>Ecdysozoa</taxon>
        <taxon>Arthropoda</taxon>
        <taxon>Crustacea</taxon>
        <taxon>Branchiopoda</taxon>
        <taxon>Diplostraca</taxon>
        <taxon>Cladocera</taxon>
        <taxon>Anomopoda</taxon>
        <taxon>Daphniidae</taxon>
        <taxon>Daphnia</taxon>
    </lineage>
</organism>
<feature type="active site" description="Charge relay system" evidence="3">
    <location>
        <position position="351"/>
    </location>
</feature>
<evidence type="ECO:0000313" key="7">
    <source>
        <dbReference type="Proteomes" id="UP000076858"/>
    </source>
</evidence>
<keyword evidence="2" id="KW-0442">Lipid degradation</keyword>
<reference evidence="6 7" key="1">
    <citation type="submission" date="2016-03" db="EMBL/GenBank/DDBJ databases">
        <title>EvidentialGene: Evidence-directed Construction of Genes on Genomes.</title>
        <authorList>
            <person name="Gilbert D.G."/>
            <person name="Choi J.-H."/>
            <person name="Mockaitis K."/>
            <person name="Colbourne J."/>
            <person name="Pfrender M."/>
        </authorList>
    </citation>
    <scope>NUCLEOTIDE SEQUENCE [LARGE SCALE GENOMIC DNA]</scope>
    <source>
        <strain evidence="6 7">Xinb3</strain>
        <tissue evidence="6">Complete organism</tissue>
    </source>
</reference>
<evidence type="ECO:0000313" key="6">
    <source>
        <dbReference type="EMBL" id="KZS15481.1"/>
    </source>
</evidence>
<feature type="signal peptide" evidence="4">
    <location>
        <begin position="1"/>
        <end position="21"/>
    </location>
</feature>
<keyword evidence="4" id="KW-0732">Signal</keyword>
<dbReference type="SUPFAM" id="SSF53474">
    <property type="entry name" value="alpha/beta-Hydrolases"/>
    <property type="match status" value="1"/>
</dbReference>
<dbReference type="OrthoDB" id="9974421at2759"/>
<evidence type="ECO:0000256" key="3">
    <source>
        <dbReference type="PIRSR" id="PIRSR000862-1"/>
    </source>
</evidence>
<comment type="similarity">
    <text evidence="1 2">Belongs to the AB hydrolase superfamily. Lipase family.</text>
</comment>
<keyword evidence="2" id="KW-0378">Hydrolase</keyword>
<feature type="chain" id="PRO_5007854673" description="Lipase" evidence="4">
    <location>
        <begin position="22"/>
        <end position="404"/>
    </location>
</feature>
<dbReference type="Pfam" id="PF04083">
    <property type="entry name" value="Abhydro_lipase"/>
    <property type="match status" value="1"/>
</dbReference>
<dbReference type="EMBL" id="LRGB01000868">
    <property type="protein sequence ID" value="KZS15481.1"/>
    <property type="molecule type" value="Genomic_DNA"/>
</dbReference>
<dbReference type="GO" id="GO:0016788">
    <property type="term" value="F:hydrolase activity, acting on ester bonds"/>
    <property type="evidence" value="ECO:0007669"/>
    <property type="project" value="InterPro"/>
</dbReference>
<feature type="active site" description="Nucleophile" evidence="3">
    <location>
        <position position="196"/>
    </location>
</feature>
<dbReference type="InterPro" id="IPR025483">
    <property type="entry name" value="Lipase_euk"/>
</dbReference>
<feature type="active site" description="Charge relay system" evidence="3">
    <location>
        <position position="380"/>
    </location>
</feature>
<evidence type="ECO:0000256" key="1">
    <source>
        <dbReference type="ARBA" id="ARBA00010701"/>
    </source>
</evidence>
<dbReference type="STRING" id="35525.A0A164YQ62"/>
<feature type="domain" description="Partial AB-hydrolase lipase" evidence="5">
    <location>
        <begin position="68"/>
        <end position="120"/>
    </location>
</feature>
<dbReference type="AlphaFoldDB" id="A0A164YQ62"/>
<evidence type="ECO:0000256" key="4">
    <source>
        <dbReference type="SAM" id="SignalP"/>
    </source>
</evidence>
<gene>
    <name evidence="6" type="ORF">APZ42_018631</name>
</gene>
<name>A0A164YQ62_9CRUS</name>